<feature type="binding site" evidence="8">
    <location>
        <begin position="59"/>
        <end position="62"/>
    </location>
    <ligand>
        <name>carbamoyl phosphate</name>
        <dbReference type="ChEBI" id="CHEBI:58228"/>
    </ligand>
</feature>
<dbReference type="InterPro" id="IPR006131">
    <property type="entry name" value="Asp_carbamoyltransf_Asp/Orn-bd"/>
</dbReference>
<dbReference type="EMBL" id="JBHLTP010000013">
    <property type="protein sequence ID" value="MFC0525076.1"/>
    <property type="molecule type" value="Genomic_DNA"/>
</dbReference>
<feature type="binding site" evidence="8">
    <location>
        <begin position="236"/>
        <end position="237"/>
    </location>
    <ligand>
        <name>L-ornithine</name>
        <dbReference type="ChEBI" id="CHEBI:46911"/>
    </ligand>
</feature>
<comment type="catalytic activity">
    <reaction evidence="7 8">
        <text>carbamoyl phosphate + L-ornithine = L-citrulline + phosphate + H(+)</text>
        <dbReference type="Rhea" id="RHEA:19513"/>
        <dbReference type="ChEBI" id="CHEBI:15378"/>
        <dbReference type="ChEBI" id="CHEBI:43474"/>
        <dbReference type="ChEBI" id="CHEBI:46911"/>
        <dbReference type="ChEBI" id="CHEBI:57743"/>
        <dbReference type="ChEBI" id="CHEBI:58228"/>
        <dbReference type="EC" id="2.1.3.3"/>
    </reaction>
</comment>
<evidence type="ECO:0000256" key="5">
    <source>
        <dbReference type="ARBA" id="ARBA00016634"/>
    </source>
</evidence>
<dbReference type="SUPFAM" id="SSF53671">
    <property type="entry name" value="Aspartate/ornithine carbamoyltransferase"/>
    <property type="match status" value="1"/>
</dbReference>
<dbReference type="InterPro" id="IPR002292">
    <property type="entry name" value="Orn/put_carbamltrans"/>
</dbReference>
<evidence type="ECO:0000259" key="10">
    <source>
        <dbReference type="Pfam" id="PF02729"/>
    </source>
</evidence>
<comment type="function">
    <text evidence="1">Reversibly catalyzes the transfer of the carbamoyl group from carbamoyl phosphate (CP) to the N(epsilon) atom of ornithine (ORN) to produce L-citrulline.</text>
</comment>
<dbReference type="InterPro" id="IPR036901">
    <property type="entry name" value="Asp/Orn_carbamoylTrfase_sf"/>
</dbReference>
<gene>
    <name evidence="11" type="primary">argF</name>
    <name evidence="11" type="ORF">ACFFGV_15960</name>
</gene>
<accession>A0ABV6LRN3</accession>
<dbReference type="PROSITE" id="PS00097">
    <property type="entry name" value="CARBAMOYLTRANSFERASE"/>
    <property type="match status" value="1"/>
</dbReference>
<dbReference type="Proteomes" id="UP001589836">
    <property type="component" value="Unassembled WGS sequence"/>
</dbReference>
<feature type="binding site" evidence="8">
    <location>
        <position position="168"/>
    </location>
    <ligand>
        <name>L-ornithine</name>
        <dbReference type="ChEBI" id="CHEBI:46911"/>
    </ligand>
</feature>
<comment type="caution">
    <text evidence="11">The sequence shown here is derived from an EMBL/GenBank/DDBJ whole genome shotgun (WGS) entry which is preliminary data.</text>
</comment>
<dbReference type="InterPro" id="IPR024904">
    <property type="entry name" value="OTCase_ArgI"/>
</dbReference>
<sequence length="315" mass="34173">MPSTIASGTKDFLTIGEWSATEIFDVLEKATVLKNQQKSGTQHKELEGKILGMIFEKSSTRTRVSFEAGMIQLGGNAIHLKSDDLQLGRGESVEDTAMVLSQYVDALMIRTFGHDIIQRFADAATVPVINGLTDMHHPTQVMADLLTIKEVKGGLQDVKVAYIGDGNNMAHSFIEGAAKTGLHLSIAAPVGYEPDKKIVAAGEQEAALTGGSVSITADPKEAVEHADVIVTDVWASMGQEEEQAARMGAFQGFQVNEDLCSYAKQDYTFMHCLPAHRGEEVTSQIIDGSHSVVFEEAQNRLHVQKAIMHYLLSGK</sequence>
<dbReference type="Pfam" id="PF02729">
    <property type="entry name" value="OTCace_N"/>
    <property type="match status" value="1"/>
</dbReference>
<evidence type="ECO:0000313" key="12">
    <source>
        <dbReference type="Proteomes" id="UP001589836"/>
    </source>
</evidence>
<evidence type="ECO:0000256" key="2">
    <source>
        <dbReference type="ARBA" id="ARBA00004975"/>
    </source>
</evidence>
<dbReference type="GO" id="GO:0004585">
    <property type="term" value="F:ornithine carbamoyltransferase activity"/>
    <property type="evidence" value="ECO:0007669"/>
    <property type="project" value="UniProtKB-EC"/>
</dbReference>
<dbReference type="InterPro" id="IPR006130">
    <property type="entry name" value="Asp/Orn_carbamoylTrfase"/>
</dbReference>
<dbReference type="NCBIfam" id="TIGR00658">
    <property type="entry name" value="orni_carb_tr"/>
    <property type="match status" value="1"/>
</dbReference>
<organism evidence="11 12">
    <name type="scientific">Pontibacillus salicampi</name>
    <dbReference type="NCBI Taxonomy" id="1449801"/>
    <lineage>
        <taxon>Bacteria</taxon>
        <taxon>Bacillati</taxon>
        <taxon>Bacillota</taxon>
        <taxon>Bacilli</taxon>
        <taxon>Bacillales</taxon>
        <taxon>Bacillaceae</taxon>
        <taxon>Pontibacillus</taxon>
    </lineage>
</organism>
<dbReference type="NCBIfam" id="NF001986">
    <property type="entry name" value="PRK00779.1"/>
    <property type="match status" value="1"/>
</dbReference>
<protein>
    <recommendedName>
        <fullName evidence="5 8">Ornithine carbamoyltransferase</fullName>
        <shortName evidence="8">OTCase</shortName>
        <ecNumber evidence="4 8">2.1.3.3</ecNumber>
    </recommendedName>
</protein>
<evidence type="ECO:0000313" key="11">
    <source>
        <dbReference type="EMBL" id="MFC0525076.1"/>
    </source>
</evidence>
<dbReference type="Gene3D" id="3.40.50.1370">
    <property type="entry name" value="Aspartate/ornithine carbamoyltransferase"/>
    <property type="match status" value="2"/>
</dbReference>
<name>A0ABV6LRN3_9BACI</name>
<feature type="binding site" evidence="8">
    <location>
        <position position="300"/>
    </location>
    <ligand>
        <name>carbamoyl phosphate</name>
        <dbReference type="ChEBI" id="CHEBI:58228"/>
    </ligand>
</feature>
<dbReference type="PANTHER" id="PTHR45753:SF3">
    <property type="entry name" value="ORNITHINE TRANSCARBAMYLASE, MITOCHONDRIAL"/>
    <property type="match status" value="1"/>
</dbReference>
<keyword evidence="6 8" id="KW-0808">Transferase</keyword>
<feature type="domain" description="Aspartate/ornithine carbamoyltransferase carbamoyl-P binding" evidence="10">
    <location>
        <begin position="10"/>
        <end position="150"/>
    </location>
</feature>
<comment type="similarity">
    <text evidence="3 8">Belongs to the aspartate/ornithine carbamoyltransferase superfamily. OTCase family.</text>
</comment>
<dbReference type="RefSeq" id="WP_377349860.1">
    <property type="nucleotide sequence ID" value="NZ_JBHLTP010000013.1"/>
</dbReference>
<dbReference type="EC" id="2.1.3.3" evidence="4 8"/>
<dbReference type="PRINTS" id="PR00102">
    <property type="entry name" value="OTCASE"/>
</dbReference>
<proteinExistence type="inferred from homology"/>
<comment type="subcellular location">
    <subcellularLocation>
        <location evidence="8">Cytoplasm</location>
    </subcellularLocation>
</comment>
<feature type="binding site" evidence="8">
    <location>
        <begin position="272"/>
        <end position="273"/>
    </location>
    <ligand>
        <name>carbamoyl phosphate</name>
        <dbReference type="ChEBI" id="CHEBI:58228"/>
    </ligand>
</feature>
<feature type="binding site" evidence="8">
    <location>
        <position position="232"/>
    </location>
    <ligand>
        <name>L-ornithine</name>
        <dbReference type="ChEBI" id="CHEBI:46911"/>
    </ligand>
</feature>
<feature type="binding site" evidence="8">
    <location>
        <position position="86"/>
    </location>
    <ligand>
        <name>carbamoyl phosphate</name>
        <dbReference type="ChEBI" id="CHEBI:58228"/>
    </ligand>
</feature>
<dbReference type="InterPro" id="IPR006132">
    <property type="entry name" value="Asp/Orn_carbamoyltranf_P-bd"/>
</dbReference>
<keyword evidence="8" id="KW-0963">Cytoplasm</keyword>
<dbReference type="PANTHER" id="PTHR45753">
    <property type="entry name" value="ORNITHINE CARBAMOYLTRANSFERASE, MITOCHONDRIAL"/>
    <property type="match status" value="1"/>
</dbReference>
<evidence type="ECO:0000256" key="8">
    <source>
        <dbReference type="HAMAP-Rule" id="MF_01109"/>
    </source>
</evidence>
<comment type="pathway">
    <text evidence="2">Amino-acid biosynthesis; L-arginine biosynthesis; L-arginine from L-ornithine and carbamoyl phosphate: step 1/3.</text>
</comment>
<evidence type="ECO:0000256" key="6">
    <source>
        <dbReference type="ARBA" id="ARBA00022679"/>
    </source>
</evidence>
<evidence type="ECO:0000256" key="3">
    <source>
        <dbReference type="ARBA" id="ARBA00007805"/>
    </source>
</evidence>
<dbReference type="Pfam" id="PF00185">
    <property type="entry name" value="OTCace"/>
    <property type="match status" value="1"/>
</dbReference>
<feature type="binding site" evidence="8">
    <location>
        <position position="110"/>
    </location>
    <ligand>
        <name>carbamoyl phosphate</name>
        <dbReference type="ChEBI" id="CHEBI:58228"/>
    </ligand>
</feature>
<feature type="binding site" evidence="8">
    <location>
        <begin position="137"/>
        <end position="140"/>
    </location>
    <ligand>
        <name>carbamoyl phosphate</name>
        <dbReference type="ChEBI" id="CHEBI:58228"/>
    </ligand>
</feature>
<keyword evidence="12" id="KW-1185">Reference proteome</keyword>
<evidence type="ECO:0000256" key="1">
    <source>
        <dbReference type="ARBA" id="ARBA00003822"/>
    </source>
</evidence>
<reference evidence="11 12" key="1">
    <citation type="submission" date="2024-09" db="EMBL/GenBank/DDBJ databases">
        <authorList>
            <person name="Sun Q."/>
            <person name="Mori K."/>
        </authorList>
    </citation>
    <scope>NUCLEOTIDE SEQUENCE [LARGE SCALE GENOMIC DNA]</scope>
    <source>
        <strain evidence="11 12">NCAIM B.02529</strain>
    </source>
</reference>
<evidence type="ECO:0000256" key="4">
    <source>
        <dbReference type="ARBA" id="ARBA00013007"/>
    </source>
</evidence>
<evidence type="ECO:0000256" key="7">
    <source>
        <dbReference type="ARBA" id="ARBA00048772"/>
    </source>
</evidence>
<feature type="domain" description="Aspartate/ornithine carbamoyltransferase Asp/Orn-binding" evidence="9">
    <location>
        <begin position="156"/>
        <end position="310"/>
    </location>
</feature>
<evidence type="ECO:0000259" key="9">
    <source>
        <dbReference type="Pfam" id="PF00185"/>
    </source>
</evidence>
<dbReference type="HAMAP" id="MF_01109">
    <property type="entry name" value="OTCase"/>
    <property type="match status" value="1"/>
</dbReference>
<dbReference type="PRINTS" id="PR00100">
    <property type="entry name" value="AOTCASE"/>
</dbReference>